<dbReference type="InterPro" id="IPR006545">
    <property type="entry name" value="EYA_dom"/>
</dbReference>
<dbReference type="CDD" id="cd02601">
    <property type="entry name" value="HAD_Eya"/>
    <property type="match status" value="1"/>
</dbReference>
<dbReference type="InterPro" id="IPR042577">
    <property type="entry name" value="EYA_dom_metazoan"/>
</dbReference>
<dbReference type="Proteomes" id="UP001153620">
    <property type="component" value="Chromosome 2"/>
</dbReference>
<evidence type="ECO:0000256" key="7">
    <source>
        <dbReference type="ARBA" id="ARBA00022912"/>
    </source>
</evidence>
<keyword evidence="18" id="KW-1185">Reference proteome</keyword>
<feature type="binding site" evidence="14">
    <location>
        <position position="483"/>
    </location>
    <ligand>
        <name>Mg(2+)</name>
        <dbReference type="ChEBI" id="CHEBI:18420"/>
    </ligand>
</feature>
<feature type="region of interest" description="Disordered" evidence="16">
    <location>
        <begin position="162"/>
        <end position="186"/>
    </location>
</feature>
<accession>A0A9N9RTL8</accession>
<evidence type="ECO:0000313" key="18">
    <source>
        <dbReference type="Proteomes" id="UP001153620"/>
    </source>
</evidence>
<sequence length="748" mass="81924">MVTLMPCSYLSAAPRCAGLIEKMIEIEPKVKRAKTEPSETSDKTNRLCSSEITTQSDCNVSPLLSSYNLHQNSPSNQSLLHNHQYRNLSSTTTTHQQQNSPALISGLNLSSTSTVSSASTPPSNVSSSSSSSIPTSASITTLSNNNNIYNNNHLYQHHHHHINSTTSLSGSVHNSKHNNSSVSSGAATAITAHHPTPIEGLTALSSLGSSALHLTTNSLCGGSSNSLGSELGMSHWLSDGPSNSVKTEIKSPTSLVEASALPLAPTHLDSAFLCTNTVNLDATQSSNAYDHKQEYYNYYNSMQQYTPPFYPTTYGSAYTTRSSSKIPSPNATYLSSSYATNNNSAQLYPTYGYNNFGQFGTSQQDYTGYYNLNNDQYNAYYNTNYSPYVSSPGSSSSQNFHIAAMPESPSETPGTPSGLAHSPQSPLSISPNTSNHATTTKATPSKGKARGRRQQNTSPTRSALNDTPSVDNVKPPERVFVWDLDETIIIFHTLLTGSYPNRYNKDPNLAAQMGYRMEEMIFTMADNHFFFNDVEECDQIHIDDVSSDDNGQDLSTYNFATDGFQTGNAQGAPNICLPNGVRGGVDWMRKLAFRYRKIKEIYNTYRNNVGGLLGPKREQWLQVRSEIELITDNWASLVSTCLSMIAQRENCVNVLVTTTQLVPALAKVLLFNLGGVFPIENIYSATKTGKESCFERIVTRFGRKSTYVVIGDGADEEKASKNLNFPFWRISTHKDIKALYTALEMGFL</sequence>
<evidence type="ECO:0000256" key="15">
    <source>
        <dbReference type="RuleBase" id="RU362036"/>
    </source>
</evidence>
<evidence type="ECO:0000256" key="6">
    <source>
        <dbReference type="ARBA" id="ARBA00022842"/>
    </source>
</evidence>
<comment type="cofactor">
    <cofactor evidence="14 15">
        <name>Mg(2+)</name>
        <dbReference type="ChEBI" id="CHEBI:18420"/>
    </cofactor>
    <text evidence="14 15">Binds 1 Mg(2+) ion per subunit.</text>
</comment>
<feature type="region of interest" description="Disordered" evidence="16">
    <location>
        <begin position="390"/>
        <end position="474"/>
    </location>
</feature>
<keyword evidence="5 15" id="KW-0378">Hydrolase</keyword>
<dbReference type="AlphaFoldDB" id="A0A9N9RTL8"/>
<evidence type="ECO:0000256" key="11">
    <source>
        <dbReference type="ARBA" id="ARBA00023242"/>
    </source>
</evidence>
<feature type="active site" description="Proton donor" evidence="13">
    <location>
        <position position="485"/>
    </location>
</feature>
<keyword evidence="8 15" id="KW-0805">Transcription regulation</keyword>
<evidence type="ECO:0000256" key="12">
    <source>
        <dbReference type="ARBA" id="ARBA00051722"/>
    </source>
</evidence>
<dbReference type="GO" id="GO:0005634">
    <property type="term" value="C:nucleus"/>
    <property type="evidence" value="ECO:0007669"/>
    <property type="project" value="UniProtKB-SubCell"/>
</dbReference>
<feature type="compositionally biased region" description="Low complexity" evidence="16">
    <location>
        <begin position="169"/>
        <end position="186"/>
    </location>
</feature>
<comment type="similarity">
    <text evidence="2 15">Belongs to the HAD-like hydrolase superfamily. EYA family.</text>
</comment>
<dbReference type="PANTHER" id="PTHR10190:SF16">
    <property type="entry name" value="DEVELOPMENTAL PROTEIN EYES ABSENT"/>
    <property type="match status" value="1"/>
</dbReference>
<evidence type="ECO:0000256" key="8">
    <source>
        <dbReference type="ARBA" id="ARBA00023015"/>
    </source>
</evidence>
<dbReference type="NCBIfam" id="TIGR01658">
    <property type="entry name" value="EYA-cons_domain"/>
    <property type="match status" value="1"/>
</dbReference>
<dbReference type="EMBL" id="OU895878">
    <property type="protein sequence ID" value="CAG9803219.1"/>
    <property type="molecule type" value="Genomic_DNA"/>
</dbReference>
<feature type="compositionally biased region" description="Low complexity" evidence="16">
    <location>
        <begin position="406"/>
        <end position="418"/>
    </location>
</feature>
<dbReference type="Pfam" id="PF00702">
    <property type="entry name" value="Hydrolase"/>
    <property type="match status" value="1"/>
</dbReference>
<dbReference type="InterPro" id="IPR028472">
    <property type="entry name" value="EYA"/>
</dbReference>
<dbReference type="EC" id="3.1.3.48" evidence="15"/>
<comment type="catalytic activity">
    <reaction evidence="12 15">
        <text>O-phospho-L-tyrosyl-[protein] + H2O = L-tyrosyl-[protein] + phosphate</text>
        <dbReference type="Rhea" id="RHEA:10684"/>
        <dbReference type="Rhea" id="RHEA-COMP:10136"/>
        <dbReference type="Rhea" id="RHEA-COMP:20101"/>
        <dbReference type="ChEBI" id="CHEBI:15377"/>
        <dbReference type="ChEBI" id="CHEBI:43474"/>
        <dbReference type="ChEBI" id="CHEBI:46858"/>
        <dbReference type="ChEBI" id="CHEBI:61978"/>
        <dbReference type="EC" id="3.1.3.48"/>
    </reaction>
</comment>
<evidence type="ECO:0000256" key="2">
    <source>
        <dbReference type="ARBA" id="ARBA00010501"/>
    </source>
</evidence>
<evidence type="ECO:0000256" key="10">
    <source>
        <dbReference type="ARBA" id="ARBA00023163"/>
    </source>
</evidence>
<protein>
    <recommendedName>
        <fullName evidence="15">Eyes absent homolog</fullName>
        <ecNumber evidence="15">3.1.3.48</ecNumber>
    </recommendedName>
</protein>
<keyword evidence="10" id="KW-0804">Transcription</keyword>
<feature type="binding site" evidence="14">
    <location>
        <position position="485"/>
    </location>
    <ligand>
        <name>Mg(2+)</name>
        <dbReference type="ChEBI" id="CHEBI:18420"/>
    </ligand>
</feature>
<dbReference type="InterPro" id="IPR038102">
    <property type="entry name" value="EYA_dom_sf"/>
</dbReference>
<dbReference type="GO" id="GO:0046872">
    <property type="term" value="F:metal ion binding"/>
    <property type="evidence" value="ECO:0007669"/>
    <property type="project" value="UniProtKB-KW"/>
</dbReference>
<proteinExistence type="inferred from homology"/>
<reference evidence="17" key="2">
    <citation type="submission" date="2022-10" db="EMBL/GenBank/DDBJ databases">
        <authorList>
            <consortium name="ENA_rothamsted_submissions"/>
            <consortium name="culmorum"/>
            <person name="King R."/>
        </authorList>
    </citation>
    <scope>NUCLEOTIDE SEQUENCE</scope>
</reference>
<keyword evidence="9" id="KW-0010">Activator</keyword>
<evidence type="ECO:0000256" key="14">
    <source>
        <dbReference type="PIRSR" id="PIRSR628472-2"/>
    </source>
</evidence>
<evidence type="ECO:0000256" key="13">
    <source>
        <dbReference type="PIRSR" id="PIRSR628472-1"/>
    </source>
</evidence>
<dbReference type="OrthoDB" id="167668at2759"/>
<feature type="compositionally biased region" description="Polar residues" evidence="16">
    <location>
        <begin position="454"/>
        <end position="470"/>
    </location>
</feature>
<dbReference type="Gene3D" id="3.40.50.12350">
    <property type="match status" value="1"/>
</dbReference>
<dbReference type="FunFam" id="3.40.50.12350:FF:000001">
    <property type="entry name" value="Eyes absent homolog"/>
    <property type="match status" value="1"/>
</dbReference>
<keyword evidence="6 14" id="KW-0460">Magnesium</keyword>
<keyword evidence="3" id="KW-0217">Developmental protein</keyword>
<feature type="binding site" evidence="14">
    <location>
        <position position="712"/>
    </location>
    <ligand>
        <name>Mg(2+)</name>
        <dbReference type="ChEBI" id="CHEBI:18420"/>
    </ligand>
</feature>
<reference evidence="17" key="1">
    <citation type="submission" date="2022-01" db="EMBL/GenBank/DDBJ databases">
        <authorList>
            <person name="King R."/>
        </authorList>
    </citation>
    <scope>NUCLEOTIDE SEQUENCE</scope>
</reference>
<evidence type="ECO:0000256" key="5">
    <source>
        <dbReference type="ARBA" id="ARBA00022801"/>
    </source>
</evidence>
<feature type="region of interest" description="Disordered" evidence="16">
    <location>
        <begin position="112"/>
        <end position="137"/>
    </location>
</feature>
<dbReference type="GO" id="GO:0004725">
    <property type="term" value="F:protein tyrosine phosphatase activity"/>
    <property type="evidence" value="ECO:0007669"/>
    <property type="project" value="UniProtKB-EC"/>
</dbReference>
<evidence type="ECO:0000256" key="16">
    <source>
        <dbReference type="SAM" id="MobiDB-lite"/>
    </source>
</evidence>
<keyword evidence="7 15" id="KW-0904">Protein phosphatase</keyword>
<name>A0A9N9RTL8_9DIPT</name>
<comment type="subcellular location">
    <subcellularLocation>
        <location evidence="1">Nucleus</location>
    </subcellularLocation>
</comment>
<keyword evidence="11" id="KW-0539">Nucleus</keyword>
<dbReference type="PANTHER" id="PTHR10190">
    <property type="entry name" value="EYES ABSENT"/>
    <property type="match status" value="1"/>
</dbReference>
<dbReference type="SFLD" id="SFLDG01129">
    <property type="entry name" value="C1.5:_HAD__Beta-PGM__Phosphata"/>
    <property type="match status" value="1"/>
</dbReference>
<evidence type="ECO:0000256" key="9">
    <source>
        <dbReference type="ARBA" id="ARBA00023159"/>
    </source>
</evidence>
<organism evidence="17 18">
    <name type="scientific">Chironomus riparius</name>
    <dbReference type="NCBI Taxonomy" id="315576"/>
    <lineage>
        <taxon>Eukaryota</taxon>
        <taxon>Metazoa</taxon>
        <taxon>Ecdysozoa</taxon>
        <taxon>Arthropoda</taxon>
        <taxon>Hexapoda</taxon>
        <taxon>Insecta</taxon>
        <taxon>Pterygota</taxon>
        <taxon>Neoptera</taxon>
        <taxon>Endopterygota</taxon>
        <taxon>Diptera</taxon>
        <taxon>Nematocera</taxon>
        <taxon>Chironomoidea</taxon>
        <taxon>Chironomidae</taxon>
        <taxon>Chironominae</taxon>
        <taxon>Chironomus</taxon>
    </lineage>
</organism>
<evidence type="ECO:0000256" key="3">
    <source>
        <dbReference type="ARBA" id="ARBA00022473"/>
    </source>
</evidence>
<dbReference type="GO" id="GO:0045739">
    <property type="term" value="P:positive regulation of DNA repair"/>
    <property type="evidence" value="ECO:0007669"/>
    <property type="project" value="TreeGrafter"/>
</dbReference>
<dbReference type="GO" id="GO:2001240">
    <property type="term" value="P:negative regulation of extrinsic apoptotic signaling pathway in absence of ligand"/>
    <property type="evidence" value="ECO:0007669"/>
    <property type="project" value="TreeGrafter"/>
</dbReference>
<feature type="active site" description="Nucleophile" evidence="13">
    <location>
        <position position="483"/>
    </location>
</feature>
<evidence type="ECO:0000256" key="1">
    <source>
        <dbReference type="ARBA" id="ARBA00004123"/>
    </source>
</evidence>
<evidence type="ECO:0000313" key="17">
    <source>
        <dbReference type="EMBL" id="CAG9803219.1"/>
    </source>
</evidence>
<feature type="compositionally biased region" description="Polar residues" evidence="16">
    <location>
        <begin position="422"/>
        <end position="443"/>
    </location>
</feature>
<gene>
    <name evidence="17" type="ORF">CHIRRI_LOCUS6120</name>
</gene>
<evidence type="ECO:0000256" key="4">
    <source>
        <dbReference type="ARBA" id="ARBA00022723"/>
    </source>
</evidence>
<keyword evidence="4 14" id="KW-0479">Metal-binding</keyword>
<dbReference type="GO" id="GO:0030154">
    <property type="term" value="P:cell differentiation"/>
    <property type="evidence" value="ECO:0007669"/>
    <property type="project" value="TreeGrafter"/>
</dbReference>
<dbReference type="SFLD" id="SFLDS00003">
    <property type="entry name" value="Haloacid_Dehalogenase"/>
    <property type="match status" value="1"/>
</dbReference>